<dbReference type="Gene3D" id="3.30.930.10">
    <property type="entry name" value="Bira Bifunctional Protein, Domain 2"/>
    <property type="match status" value="1"/>
</dbReference>
<evidence type="ECO:0000256" key="6">
    <source>
        <dbReference type="ARBA" id="ARBA00022884"/>
    </source>
</evidence>
<dbReference type="Pfam" id="PF01411">
    <property type="entry name" value="tRNA-synt_2c"/>
    <property type="match status" value="1"/>
</dbReference>
<dbReference type="InterPro" id="IPR045864">
    <property type="entry name" value="aa-tRNA-synth_II/BPL/LPL"/>
</dbReference>
<dbReference type="EMBL" id="MHKN01000059">
    <property type="protein sequence ID" value="OGY90717.1"/>
    <property type="molecule type" value="Genomic_DNA"/>
</dbReference>
<comment type="caution">
    <text evidence="11">The sequence shown here is derived from an EMBL/GenBank/DDBJ whole genome shotgun (WGS) entry which is preliminary data.</text>
</comment>
<keyword evidence="5 9" id="KW-0067">ATP-binding</keyword>
<dbReference type="InterPro" id="IPR012947">
    <property type="entry name" value="tRNA_SAD"/>
</dbReference>
<dbReference type="HAMAP" id="MF_00036_B">
    <property type="entry name" value="Ala_tRNA_synth_B"/>
    <property type="match status" value="1"/>
</dbReference>
<keyword evidence="9" id="KW-0963">Cytoplasm</keyword>
<evidence type="ECO:0000256" key="9">
    <source>
        <dbReference type="HAMAP-Rule" id="MF_00036"/>
    </source>
</evidence>
<accession>A0A1G2BR81</accession>
<dbReference type="GO" id="GO:0005524">
    <property type="term" value="F:ATP binding"/>
    <property type="evidence" value="ECO:0007669"/>
    <property type="project" value="UniProtKB-UniRule"/>
</dbReference>
<feature type="binding site" evidence="9">
    <location>
        <position position="554"/>
    </location>
    <ligand>
        <name>Zn(2+)</name>
        <dbReference type="ChEBI" id="CHEBI:29105"/>
    </ligand>
</feature>
<dbReference type="NCBIfam" id="NF002436">
    <property type="entry name" value="PRK01584.1"/>
    <property type="match status" value="1"/>
</dbReference>
<sequence>MTTKQLKSLYFQFFQARGHKLIPSASLIPENDPTVLYTPAGMHPLTPYLMGEKHPQGVRLVNVQKCLRTVDIDNVGDATHLTFLEMLGNWSLGDYFKKDSITWSYEFLTGKKFLGFDPKVLWVSVFAGEDGIPRDEESAEVWKSLGIPEERILYYPREDNFWGPVGETGPCGPDTEIFVDTGKPAHGPDCRPGCGCGKYFEVWNNVFMEYEFTKDGKYILLKQKNVDTGMGVERTVAMLNGYKTVYEIDTFEPRVKKVTESSRRFNEQSMRIIVDHIRAVVFLLADERQVRPSNVDQGYVLRRLIRRMIRHARLIEMDLDVFDLLVQSIVHEHHLDYPELVRNRDIILDELHKETDKFLKTLEQGMKAFEKCAKIGAISGKDAFVLFSSYGFPLEMIQEVASERNIPVDAEGFRMLFKEHQDKSRTAAAGKFKGGIADHSEMTTKYHTANHMMLEALKRVLGRDEIHQKGSNITSERLRFDFTFPQKMTAEEIEKVEDIVNSEIKKNHPVHFEEMSIDEAKARGATGVFDHKYGDTVKVYFVGDYSTEICGGPHVKNTKGMGGLKIQKEEASSSGVRRIKAILEPEKSK</sequence>
<dbReference type="PROSITE" id="PS50860">
    <property type="entry name" value="AA_TRNA_LIGASE_II_ALA"/>
    <property type="match status" value="1"/>
</dbReference>
<evidence type="ECO:0000256" key="3">
    <source>
        <dbReference type="ARBA" id="ARBA00022598"/>
    </source>
</evidence>
<evidence type="ECO:0000256" key="5">
    <source>
        <dbReference type="ARBA" id="ARBA00022840"/>
    </source>
</evidence>
<dbReference type="InterPro" id="IPR018162">
    <property type="entry name" value="Ala-tRNA-ligase_IIc_anticod-bd"/>
</dbReference>
<dbReference type="GO" id="GO:0006419">
    <property type="term" value="P:alanyl-tRNA aminoacylation"/>
    <property type="evidence" value="ECO:0007669"/>
    <property type="project" value="UniProtKB-UniRule"/>
</dbReference>
<dbReference type="Gene3D" id="3.30.980.10">
    <property type="entry name" value="Threonyl-trna Synthetase, Chain A, domain 2"/>
    <property type="match status" value="1"/>
</dbReference>
<dbReference type="Gene3D" id="3.30.54.20">
    <property type="match status" value="1"/>
</dbReference>
<evidence type="ECO:0000256" key="7">
    <source>
        <dbReference type="ARBA" id="ARBA00022917"/>
    </source>
</evidence>
<keyword evidence="3 9" id="KW-0436">Ligase</keyword>
<comment type="function">
    <text evidence="9">Catalyzes the attachment of alanine to tRNA(Ala) in a two-step reaction: alanine is first activated by ATP to form Ala-AMP and then transferred to the acceptor end of tRNA(Ala). Also edits incorrectly charged Ser-tRNA(Ala) and Gly-tRNA(Ala) via its editing domain.</text>
</comment>
<dbReference type="GO" id="GO:0008270">
    <property type="term" value="F:zinc ion binding"/>
    <property type="evidence" value="ECO:0007669"/>
    <property type="project" value="UniProtKB-UniRule"/>
</dbReference>
<dbReference type="SMART" id="SM00863">
    <property type="entry name" value="tRNA_SAD"/>
    <property type="match status" value="1"/>
</dbReference>
<protein>
    <recommendedName>
        <fullName evidence="9">Alanine--tRNA ligase</fullName>
        <ecNumber evidence="9">6.1.1.7</ecNumber>
    </recommendedName>
    <alternativeName>
        <fullName evidence="9">Alanyl-tRNA synthetase</fullName>
        <shortName evidence="9">AlaRS</shortName>
    </alternativeName>
</protein>
<dbReference type="AlphaFoldDB" id="A0A1G2BR81"/>
<dbReference type="PANTHER" id="PTHR11777">
    <property type="entry name" value="ALANYL-TRNA SYNTHETASE"/>
    <property type="match status" value="1"/>
</dbReference>
<dbReference type="InterPro" id="IPR018163">
    <property type="entry name" value="Thr/Ala-tRNA-synth_IIc_edit"/>
</dbReference>
<dbReference type="GO" id="GO:0000049">
    <property type="term" value="F:tRNA binding"/>
    <property type="evidence" value="ECO:0007669"/>
    <property type="project" value="UniProtKB-KW"/>
</dbReference>
<dbReference type="GO" id="GO:0005829">
    <property type="term" value="C:cytosol"/>
    <property type="evidence" value="ECO:0007669"/>
    <property type="project" value="TreeGrafter"/>
</dbReference>
<comment type="subcellular location">
    <subcellularLocation>
        <location evidence="9">Cytoplasm</location>
    </subcellularLocation>
</comment>
<dbReference type="InterPro" id="IPR023033">
    <property type="entry name" value="Ala_tRNA_ligase_euk/bac"/>
</dbReference>
<dbReference type="CDD" id="cd00673">
    <property type="entry name" value="AlaRS_core"/>
    <property type="match status" value="1"/>
</dbReference>
<comment type="cofactor">
    <cofactor evidence="9">
        <name>Zn(2+)</name>
        <dbReference type="ChEBI" id="CHEBI:29105"/>
    </cofactor>
    <text evidence="9">Binds 1 zinc ion per subunit.</text>
</comment>
<dbReference type="InterPro" id="IPR018165">
    <property type="entry name" value="Ala-tRNA-synth_IIc_core"/>
</dbReference>
<name>A0A1G2BR81_9BACT</name>
<dbReference type="Pfam" id="PF07973">
    <property type="entry name" value="tRNA_SAD"/>
    <property type="match status" value="1"/>
</dbReference>
<dbReference type="GO" id="GO:0004813">
    <property type="term" value="F:alanine-tRNA ligase activity"/>
    <property type="evidence" value="ECO:0007669"/>
    <property type="project" value="UniProtKB-UniRule"/>
</dbReference>
<keyword evidence="6 9" id="KW-0694">RNA-binding</keyword>
<comment type="domain">
    <text evidence="9">Consists of three domains; the N-terminal catalytic domain, the editing domain and the C-terminal C-Ala domain. The editing domain removes incorrectly charged amino acids, while the C-Ala domain, along with tRNA(Ala), serves as a bridge to cooperatively bring together the editing and aminoacylation centers thus stimulating deacylation of misacylated tRNAs.</text>
</comment>
<evidence type="ECO:0000256" key="8">
    <source>
        <dbReference type="ARBA" id="ARBA00023146"/>
    </source>
</evidence>
<dbReference type="Proteomes" id="UP000177349">
    <property type="component" value="Unassembled WGS sequence"/>
</dbReference>
<reference evidence="11 12" key="1">
    <citation type="journal article" date="2016" name="Nat. Commun.">
        <title>Thousands of microbial genomes shed light on interconnected biogeochemical processes in an aquifer system.</title>
        <authorList>
            <person name="Anantharaman K."/>
            <person name="Brown C.T."/>
            <person name="Hug L.A."/>
            <person name="Sharon I."/>
            <person name="Castelle C.J."/>
            <person name="Probst A.J."/>
            <person name="Thomas B.C."/>
            <person name="Singh A."/>
            <person name="Wilkins M.J."/>
            <person name="Karaoz U."/>
            <person name="Brodie E.L."/>
            <person name="Williams K.H."/>
            <person name="Hubbard S.S."/>
            <person name="Banfield J.F."/>
        </authorList>
    </citation>
    <scope>NUCLEOTIDE SEQUENCE [LARGE SCALE GENOMIC DNA]</scope>
</reference>
<feature type="binding site" evidence="9">
    <location>
        <position position="451"/>
    </location>
    <ligand>
        <name>Zn(2+)</name>
        <dbReference type="ChEBI" id="CHEBI:29105"/>
    </ligand>
</feature>
<feature type="domain" description="Alanyl-transfer RNA synthetases family profile" evidence="10">
    <location>
        <begin position="1"/>
        <end position="589"/>
    </location>
</feature>
<keyword evidence="2 9" id="KW-0820">tRNA-binding</keyword>
<keyword evidence="4 9" id="KW-0547">Nucleotide-binding</keyword>
<dbReference type="SUPFAM" id="SSF101353">
    <property type="entry name" value="Putative anticodon-binding domain of alanyl-tRNA synthetase (AlaRS)"/>
    <property type="match status" value="1"/>
</dbReference>
<evidence type="ECO:0000256" key="2">
    <source>
        <dbReference type="ARBA" id="ARBA00022555"/>
    </source>
</evidence>
<proteinExistence type="inferred from homology"/>
<dbReference type="PANTHER" id="PTHR11777:SF9">
    <property type="entry name" value="ALANINE--TRNA LIGASE, CYTOPLASMIC"/>
    <property type="match status" value="1"/>
</dbReference>
<dbReference type="SUPFAM" id="SSF55681">
    <property type="entry name" value="Class II aaRS and biotin synthetases"/>
    <property type="match status" value="1"/>
</dbReference>
<dbReference type="FunFam" id="3.30.980.10:FF:000004">
    <property type="entry name" value="Alanine--tRNA ligase, cytoplasmic"/>
    <property type="match status" value="1"/>
</dbReference>
<evidence type="ECO:0000256" key="1">
    <source>
        <dbReference type="ARBA" id="ARBA00008226"/>
    </source>
</evidence>
<gene>
    <name evidence="9" type="primary">alaS</name>
    <name evidence="11" type="ORF">A3B31_02645</name>
</gene>
<organism evidence="11 12">
    <name type="scientific">Candidatus Komeilibacteria bacterium RIFCSPLOWO2_01_FULL_53_11</name>
    <dbReference type="NCBI Taxonomy" id="1798552"/>
    <lineage>
        <taxon>Bacteria</taxon>
        <taxon>Candidatus Komeiliibacteriota</taxon>
    </lineage>
</organism>
<keyword evidence="9" id="KW-0479">Metal-binding</keyword>
<keyword evidence="9" id="KW-0862">Zinc</keyword>
<dbReference type="InterPro" id="IPR018164">
    <property type="entry name" value="Ala-tRNA-synth_IIc_N"/>
</dbReference>
<feature type="binding site" evidence="9">
    <location>
        <position position="447"/>
    </location>
    <ligand>
        <name>Zn(2+)</name>
        <dbReference type="ChEBI" id="CHEBI:29105"/>
    </ligand>
</feature>
<dbReference type="InterPro" id="IPR050058">
    <property type="entry name" value="Ala-tRNA_ligase"/>
</dbReference>
<keyword evidence="8 9" id="KW-0030">Aminoacyl-tRNA synthetase</keyword>
<evidence type="ECO:0000256" key="4">
    <source>
        <dbReference type="ARBA" id="ARBA00022741"/>
    </source>
</evidence>
<feature type="binding site" evidence="9">
    <location>
        <position position="550"/>
    </location>
    <ligand>
        <name>Zn(2+)</name>
        <dbReference type="ChEBI" id="CHEBI:29105"/>
    </ligand>
</feature>
<dbReference type="EC" id="6.1.1.7" evidence="9"/>
<keyword evidence="7 9" id="KW-0648">Protein biosynthesis</keyword>
<evidence type="ECO:0000313" key="12">
    <source>
        <dbReference type="Proteomes" id="UP000177349"/>
    </source>
</evidence>
<dbReference type="PRINTS" id="PR00980">
    <property type="entry name" value="TRNASYNTHALA"/>
</dbReference>
<dbReference type="InterPro" id="IPR002318">
    <property type="entry name" value="Ala-tRNA-lgiase_IIc"/>
</dbReference>
<evidence type="ECO:0000313" key="11">
    <source>
        <dbReference type="EMBL" id="OGY90717.1"/>
    </source>
</evidence>
<evidence type="ECO:0000259" key="10">
    <source>
        <dbReference type="PROSITE" id="PS50860"/>
    </source>
</evidence>
<dbReference type="SUPFAM" id="SSF55186">
    <property type="entry name" value="ThrRS/AlaRS common domain"/>
    <property type="match status" value="1"/>
</dbReference>
<comment type="catalytic activity">
    <reaction evidence="9">
        <text>tRNA(Ala) + L-alanine + ATP = L-alanyl-tRNA(Ala) + AMP + diphosphate</text>
        <dbReference type="Rhea" id="RHEA:12540"/>
        <dbReference type="Rhea" id="RHEA-COMP:9657"/>
        <dbReference type="Rhea" id="RHEA-COMP:9923"/>
        <dbReference type="ChEBI" id="CHEBI:30616"/>
        <dbReference type="ChEBI" id="CHEBI:33019"/>
        <dbReference type="ChEBI" id="CHEBI:57972"/>
        <dbReference type="ChEBI" id="CHEBI:78442"/>
        <dbReference type="ChEBI" id="CHEBI:78497"/>
        <dbReference type="ChEBI" id="CHEBI:456215"/>
        <dbReference type="EC" id="6.1.1.7"/>
    </reaction>
</comment>
<dbReference type="GO" id="GO:0002161">
    <property type="term" value="F:aminoacyl-tRNA deacylase activity"/>
    <property type="evidence" value="ECO:0007669"/>
    <property type="project" value="TreeGrafter"/>
</dbReference>
<comment type="similarity">
    <text evidence="1 9">Belongs to the class-II aminoacyl-tRNA synthetase family.</text>
</comment>